<name>A0ABZ1LG47_9ACTN</name>
<accession>A0ABZ1LG47</accession>
<dbReference type="EMBL" id="CP108188">
    <property type="protein sequence ID" value="WTR72789.1"/>
    <property type="molecule type" value="Genomic_DNA"/>
</dbReference>
<sequence length="267" mass="28343">MPAMPATSVANLRDLGGLPLGAGRSVRPGLVLRSAHLDRLDPAEPAVARLGIRTVVDLRTDTERGARPDRLPEGARLLVADVLADHLAISGLPPAARLKELLSDPALAEEHLGGGQVRSAFARTYRTFVSGDAARASYRALLTELGARDAGPLLFHCSAGKDRTGWAATVVLSLLGADEETVREEYLSVNTAVRQAFAPVIEGFTAQGGNPDLALDLIGVLPEYLDAALDEVAVRHGSMETYVREGLGVPDEVTARMRERLTEATEA</sequence>
<dbReference type="RefSeq" id="WP_327161636.1">
    <property type="nucleotide sequence ID" value="NZ_CP108188.1"/>
</dbReference>
<dbReference type="InterPro" id="IPR029021">
    <property type="entry name" value="Prot-tyrosine_phosphatase-like"/>
</dbReference>
<protein>
    <submittedName>
        <fullName evidence="2">Tyrosine-protein phosphatase</fullName>
    </submittedName>
</protein>
<gene>
    <name evidence="2" type="ORF">OG814_27690</name>
</gene>
<dbReference type="InterPro" id="IPR016130">
    <property type="entry name" value="Tyr_Pase_AS"/>
</dbReference>
<evidence type="ECO:0000313" key="3">
    <source>
        <dbReference type="Proteomes" id="UP001622594"/>
    </source>
</evidence>
<dbReference type="PROSITE" id="PS00383">
    <property type="entry name" value="TYR_PHOSPHATASE_1"/>
    <property type="match status" value="1"/>
</dbReference>
<dbReference type="PANTHER" id="PTHR31126:SF1">
    <property type="entry name" value="TYROSINE SPECIFIC PROTEIN PHOSPHATASES DOMAIN-CONTAINING PROTEIN"/>
    <property type="match status" value="1"/>
</dbReference>
<comment type="similarity">
    <text evidence="1">Belongs to the protein-tyrosine phosphatase family.</text>
</comment>
<keyword evidence="3" id="KW-1185">Reference proteome</keyword>
<dbReference type="Gene3D" id="3.90.190.10">
    <property type="entry name" value="Protein tyrosine phosphatase superfamily"/>
    <property type="match status" value="1"/>
</dbReference>
<dbReference type="InterPro" id="IPR026893">
    <property type="entry name" value="Tyr/Ser_Pase_IphP-type"/>
</dbReference>
<reference evidence="2 3" key="1">
    <citation type="submission" date="2022-10" db="EMBL/GenBank/DDBJ databases">
        <title>The complete genomes of actinobacterial strains from the NBC collection.</title>
        <authorList>
            <person name="Joergensen T.S."/>
            <person name="Alvarez Arevalo M."/>
            <person name="Sterndorff E.B."/>
            <person name="Faurdal D."/>
            <person name="Vuksanovic O."/>
            <person name="Mourched A.-S."/>
            <person name="Charusanti P."/>
            <person name="Shaw S."/>
            <person name="Blin K."/>
            <person name="Weber T."/>
        </authorList>
    </citation>
    <scope>NUCLEOTIDE SEQUENCE [LARGE SCALE GENOMIC DNA]</scope>
    <source>
        <strain evidence="2 3">NBC_00123</strain>
    </source>
</reference>
<dbReference type="Proteomes" id="UP001622594">
    <property type="component" value="Chromosome"/>
</dbReference>
<organism evidence="2 3">
    <name type="scientific">Streptomyces zaomyceticus</name>
    <dbReference type="NCBI Taxonomy" id="68286"/>
    <lineage>
        <taxon>Bacteria</taxon>
        <taxon>Bacillati</taxon>
        <taxon>Actinomycetota</taxon>
        <taxon>Actinomycetes</taxon>
        <taxon>Kitasatosporales</taxon>
        <taxon>Streptomycetaceae</taxon>
        <taxon>Streptomyces</taxon>
    </lineage>
</organism>
<dbReference type="SUPFAM" id="SSF52799">
    <property type="entry name" value="(Phosphotyrosine protein) phosphatases II"/>
    <property type="match status" value="1"/>
</dbReference>
<dbReference type="Pfam" id="PF13350">
    <property type="entry name" value="Y_phosphatase3"/>
    <property type="match status" value="1"/>
</dbReference>
<evidence type="ECO:0000313" key="2">
    <source>
        <dbReference type="EMBL" id="WTR72789.1"/>
    </source>
</evidence>
<dbReference type="PANTHER" id="PTHR31126">
    <property type="entry name" value="TYROSINE-PROTEIN PHOSPHATASE"/>
    <property type="match status" value="1"/>
</dbReference>
<evidence type="ECO:0000256" key="1">
    <source>
        <dbReference type="ARBA" id="ARBA00009580"/>
    </source>
</evidence>
<proteinExistence type="inferred from homology"/>